<evidence type="ECO:0000256" key="7">
    <source>
        <dbReference type="SAM" id="SignalP"/>
    </source>
</evidence>
<evidence type="ECO:0000256" key="2">
    <source>
        <dbReference type="ARBA" id="ARBA00022723"/>
    </source>
</evidence>
<dbReference type="SUPFAM" id="SSF48264">
    <property type="entry name" value="Cytochrome P450"/>
    <property type="match status" value="1"/>
</dbReference>
<dbReference type="Proteomes" id="UP000323506">
    <property type="component" value="Chromosome D09"/>
</dbReference>
<dbReference type="FunFam" id="1.10.630.10:FF:000007">
    <property type="entry name" value="Cytochrome P450 76C4"/>
    <property type="match status" value="1"/>
</dbReference>
<feature type="chain" id="PRO_5023053340" description="Cytochrome P450" evidence="7">
    <location>
        <begin position="26"/>
        <end position="514"/>
    </location>
</feature>
<evidence type="ECO:0000256" key="1">
    <source>
        <dbReference type="ARBA" id="ARBA00010617"/>
    </source>
</evidence>
<dbReference type="InterPro" id="IPR001128">
    <property type="entry name" value="Cyt_P450"/>
</dbReference>
<reference evidence="8 9" key="1">
    <citation type="submission" date="2019-06" db="EMBL/GenBank/DDBJ databases">
        <title>WGS assembly of Gossypium darwinii.</title>
        <authorList>
            <person name="Chen Z.J."/>
            <person name="Sreedasyam A."/>
            <person name="Ando A."/>
            <person name="Song Q."/>
            <person name="De L."/>
            <person name="Hulse-Kemp A."/>
            <person name="Ding M."/>
            <person name="Ye W."/>
            <person name="Kirkbride R."/>
            <person name="Jenkins J."/>
            <person name="Plott C."/>
            <person name="Lovell J."/>
            <person name="Lin Y.-M."/>
            <person name="Vaughn R."/>
            <person name="Liu B."/>
            <person name="Li W."/>
            <person name="Simpson S."/>
            <person name="Scheffler B."/>
            <person name="Saski C."/>
            <person name="Grover C."/>
            <person name="Hu G."/>
            <person name="Conover J."/>
            <person name="Carlson J."/>
            <person name="Shu S."/>
            <person name="Boston L."/>
            <person name="Williams M."/>
            <person name="Peterson D."/>
            <person name="Mcgee K."/>
            <person name="Jones D."/>
            <person name="Wendel J."/>
            <person name="Stelly D."/>
            <person name="Grimwood J."/>
            <person name="Schmutz J."/>
        </authorList>
    </citation>
    <scope>NUCLEOTIDE SEQUENCE [LARGE SCALE GENOMIC DNA]</scope>
    <source>
        <strain evidence="8">1808015.09</strain>
    </source>
</reference>
<evidence type="ECO:0000256" key="3">
    <source>
        <dbReference type="ARBA" id="ARBA00023002"/>
    </source>
</evidence>
<dbReference type="EMBL" id="CM017709">
    <property type="protein sequence ID" value="TYG54218.1"/>
    <property type="molecule type" value="Genomic_DNA"/>
</dbReference>
<dbReference type="GO" id="GO:0016705">
    <property type="term" value="F:oxidoreductase activity, acting on paired donors, with incorporation or reduction of molecular oxygen"/>
    <property type="evidence" value="ECO:0007669"/>
    <property type="project" value="InterPro"/>
</dbReference>
<accession>A0A5D2BCC7</accession>
<name>A0A5D2BCC7_GOSDA</name>
<protein>
    <recommendedName>
        <fullName evidence="10">Cytochrome P450</fullName>
    </recommendedName>
</protein>
<evidence type="ECO:0000313" key="9">
    <source>
        <dbReference type="Proteomes" id="UP000323506"/>
    </source>
</evidence>
<proteinExistence type="inferred from homology"/>
<dbReference type="Gene3D" id="1.10.630.10">
    <property type="entry name" value="Cytochrome P450"/>
    <property type="match status" value="1"/>
</dbReference>
<feature type="binding site" description="axial binding residue" evidence="5">
    <location>
        <position position="452"/>
    </location>
    <ligand>
        <name>heme</name>
        <dbReference type="ChEBI" id="CHEBI:30413"/>
    </ligand>
    <ligandPart>
        <name>Fe</name>
        <dbReference type="ChEBI" id="CHEBI:18248"/>
    </ligandPart>
</feature>
<keyword evidence="9" id="KW-1185">Reference proteome</keyword>
<keyword evidence="7" id="KW-0732">Signal</keyword>
<dbReference type="PRINTS" id="PR00463">
    <property type="entry name" value="EP450I"/>
</dbReference>
<keyword evidence="3 6" id="KW-0560">Oxidoreductase</keyword>
<dbReference type="AlphaFoldDB" id="A0A5D2BCC7"/>
<comment type="similarity">
    <text evidence="1 6">Belongs to the cytochrome P450 family.</text>
</comment>
<dbReference type="InterPro" id="IPR017972">
    <property type="entry name" value="Cyt_P450_CS"/>
</dbReference>
<dbReference type="Pfam" id="PF00067">
    <property type="entry name" value="p450"/>
    <property type="match status" value="1"/>
</dbReference>
<keyword evidence="6" id="KW-0503">Monooxygenase</keyword>
<gene>
    <name evidence="8" type="ORF">ES288_D09G171800v1</name>
</gene>
<feature type="signal peptide" evidence="7">
    <location>
        <begin position="1"/>
        <end position="25"/>
    </location>
</feature>
<evidence type="ECO:0000256" key="6">
    <source>
        <dbReference type="RuleBase" id="RU000461"/>
    </source>
</evidence>
<evidence type="ECO:0008006" key="10">
    <source>
        <dbReference type="Google" id="ProtNLM"/>
    </source>
</evidence>
<keyword evidence="2 5" id="KW-0479">Metal-binding</keyword>
<dbReference type="GO" id="GO:0005506">
    <property type="term" value="F:iron ion binding"/>
    <property type="evidence" value="ECO:0007669"/>
    <property type="project" value="InterPro"/>
</dbReference>
<organism evidence="8 9">
    <name type="scientific">Gossypium darwinii</name>
    <name type="common">Darwin's cotton</name>
    <name type="synonym">Gossypium barbadense var. darwinii</name>
    <dbReference type="NCBI Taxonomy" id="34276"/>
    <lineage>
        <taxon>Eukaryota</taxon>
        <taxon>Viridiplantae</taxon>
        <taxon>Streptophyta</taxon>
        <taxon>Embryophyta</taxon>
        <taxon>Tracheophyta</taxon>
        <taxon>Spermatophyta</taxon>
        <taxon>Magnoliopsida</taxon>
        <taxon>eudicotyledons</taxon>
        <taxon>Gunneridae</taxon>
        <taxon>Pentapetalae</taxon>
        <taxon>rosids</taxon>
        <taxon>malvids</taxon>
        <taxon>Malvales</taxon>
        <taxon>Malvaceae</taxon>
        <taxon>Malvoideae</taxon>
        <taxon>Gossypium</taxon>
    </lineage>
</organism>
<dbReference type="GO" id="GO:0020037">
    <property type="term" value="F:heme binding"/>
    <property type="evidence" value="ECO:0007669"/>
    <property type="project" value="InterPro"/>
</dbReference>
<dbReference type="PANTHER" id="PTHR47950">
    <property type="entry name" value="CYTOCHROME P450, FAMILY 76, SUBFAMILY C, POLYPEPTIDE 5-RELATED"/>
    <property type="match status" value="1"/>
</dbReference>
<dbReference type="InterPro" id="IPR036396">
    <property type="entry name" value="Cyt_P450_sf"/>
</dbReference>
<evidence type="ECO:0000313" key="8">
    <source>
        <dbReference type="EMBL" id="TYG54218.1"/>
    </source>
</evidence>
<evidence type="ECO:0000256" key="4">
    <source>
        <dbReference type="ARBA" id="ARBA00023004"/>
    </source>
</evidence>
<keyword evidence="4 5" id="KW-0408">Iron</keyword>
<sequence length="514" mass="58631">MEITSILLLCLILFSFSVFIQLSRGKQFRKLKNLQPPGPPGWPILGKFFDLGAAPHQTLHKLKPKYGPVLGLKLGSVNTVVIQSAMAASEFFKKHDHDFCDRKCPTVLTAHNYYQETIAFGRYGKHWRMRRRICSTELPMNQQTNEVARLRRKCIDDMIRYIEEDAAAAQERGEEGKVNLARLLFLMSFNLVGNLVLSRDLLNLGSKDGKEFFDAMNDVMVWVGKPNLADFLPVSKWLDPQGIKRNMVRDMGRALEIVSNFVKERVDELKLAEEQETKDLLDALLEHTGEGKQGPDSISNQIVIIIILEMFFAGSETTSSTIEWVMAELLRKPESMKKVKEEINRVTGPQRKVEESDIDNLPYLQAVIKETLRLHPVVPLLLPRNSMQDTDYMGYFIPKETQIFVNVWAIGRDPETWEDPLAFKPERFLGSKIDYKGQNFELLPFGSGRRICLGISLAHKVVHLGLATLLHSFDWELGNNISPETIDMNERVGITTRKLIPLEAIPKKRVMDAR</sequence>
<keyword evidence="5 6" id="KW-0349">Heme</keyword>
<dbReference type="InterPro" id="IPR002401">
    <property type="entry name" value="Cyt_P450_E_grp-I"/>
</dbReference>
<dbReference type="CDD" id="cd11073">
    <property type="entry name" value="CYP76-like"/>
    <property type="match status" value="1"/>
</dbReference>
<dbReference type="PANTHER" id="PTHR47950:SF15">
    <property type="entry name" value="CYTOCHROME P450"/>
    <property type="match status" value="1"/>
</dbReference>
<dbReference type="GO" id="GO:0004497">
    <property type="term" value="F:monooxygenase activity"/>
    <property type="evidence" value="ECO:0007669"/>
    <property type="project" value="UniProtKB-KW"/>
</dbReference>
<dbReference type="PRINTS" id="PR00385">
    <property type="entry name" value="P450"/>
</dbReference>
<dbReference type="PROSITE" id="PS00086">
    <property type="entry name" value="CYTOCHROME_P450"/>
    <property type="match status" value="1"/>
</dbReference>
<comment type="cofactor">
    <cofactor evidence="5">
        <name>heme</name>
        <dbReference type="ChEBI" id="CHEBI:30413"/>
    </cofactor>
</comment>
<evidence type="ECO:0000256" key="5">
    <source>
        <dbReference type="PIRSR" id="PIRSR602401-1"/>
    </source>
</evidence>